<accession>A0AA38MNY4</accession>
<evidence type="ECO:0000313" key="2">
    <source>
        <dbReference type="EMBL" id="KAJ3662513.1"/>
    </source>
</evidence>
<keyword evidence="3" id="KW-1185">Reference proteome</keyword>
<dbReference type="EMBL" id="JALNTZ010000002">
    <property type="protein sequence ID" value="KAJ3662513.1"/>
    <property type="molecule type" value="Genomic_DNA"/>
</dbReference>
<evidence type="ECO:0000313" key="3">
    <source>
        <dbReference type="Proteomes" id="UP001168821"/>
    </source>
</evidence>
<gene>
    <name evidence="2" type="ORF">Zmor_006858</name>
</gene>
<sequence length="91" mass="9925">MHSSSPPGRGENNQYADHGATGAAQGASVLTRGRCNSFSILASWMTVLNGKSQERKVFLDESQKPKNPISVRLVSIEEAIEPKTLFYCKVT</sequence>
<dbReference type="AlphaFoldDB" id="A0AA38MNY4"/>
<feature type="region of interest" description="Disordered" evidence="1">
    <location>
        <begin position="1"/>
        <end position="23"/>
    </location>
</feature>
<evidence type="ECO:0000256" key="1">
    <source>
        <dbReference type="SAM" id="MobiDB-lite"/>
    </source>
</evidence>
<proteinExistence type="predicted"/>
<organism evidence="2 3">
    <name type="scientific">Zophobas morio</name>
    <dbReference type="NCBI Taxonomy" id="2755281"/>
    <lineage>
        <taxon>Eukaryota</taxon>
        <taxon>Metazoa</taxon>
        <taxon>Ecdysozoa</taxon>
        <taxon>Arthropoda</taxon>
        <taxon>Hexapoda</taxon>
        <taxon>Insecta</taxon>
        <taxon>Pterygota</taxon>
        <taxon>Neoptera</taxon>
        <taxon>Endopterygota</taxon>
        <taxon>Coleoptera</taxon>
        <taxon>Polyphaga</taxon>
        <taxon>Cucujiformia</taxon>
        <taxon>Tenebrionidae</taxon>
        <taxon>Zophobas</taxon>
    </lineage>
</organism>
<dbReference type="Proteomes" id="UP001168821">
    <property type="component" value="Unassembled WGS sequence"/>
</dbReference>
<protein>
    <submittedName>
        <fullName evidence="2">Uncharacterized protein</fullName>
    </submittedName>
</protein>
<reference evidence="2" key="1">
    <citation type="journal article" date="2023" name="G3 (Bethesda)">
        <title>Whole genome assemblies of Zophobas morio and Tenebrio molitor.</title>
        <authorList>
            <person name="Kaur S."/>
            <person name="Stinson S.A."/>
            <person name="diCenzo G.C."/>
        </authorList>
    </citation>
    <scope>NUCLEOTIDE SEQUENCE</scope>
    <source>
        <strain evidence="2">QUZm001</strain>
    </source>
</reference>
<name>A0AA38MNY4_9CUCU</name>
<feature type="compositionally biased region" description="Polar residues" evidence="1">
    <location>
        <begin position="1"/>
        <end position="15"/>
    </location>
</feature>
<comment type="caution">
    <text evidence="2">The sequence shown here is derived from an EMBL/GenBank/DDBJ whole genome shotgun (WGS) entry which is preliminary data.</text>
</comment>